<proteinExistence type="predicted"/>
<name>A0A939BX37_9ACTN</name>
<evidence type="ECO:0000259" key="3">
    <source>
        <dbReference type="PROSITE" id="PS51898"/>
    </source>
</evidence>
<dbReference type="RefSeq" id="WP_205293031.1">
    <property type="nucleotide sequence ID" value="NZ_CP074406.1"/>
</dbReference>
<accession>A0A939BX37</accession>
<organism evidence="4 5">
    <name type="scientific">Nocardioides faecalis</name>
    <dbReference type="NCBI Taxonomy" id="2803858"/>
    <lineage>
        <taxon>Bacteria</taxon>
        <taxon>Bacillati</taxon>
        <taxon>Actinomycetota</taxon>
        <taxon>Actinomycetes</taxon>
        <taxon>Propionibacteriales</taxon>
        <taxon>Nocardioidaceae</taxon>
        <taxon>Nocardioides</taxon>
    </lineage>
</organism>
<dbReference type="EMBL" id="JAERTX010000023">
    <property type="protein sequence ID" value="MBM9461711.1"/>
    <property type="molecule type" value="Genomic_DNA"/>
</dbReference>
<protein>
    <recommendedName>
        <fullName evidence="3">Tyr recombinase domain-containing protein</fullName>
    </recommendedName>
</protein>
<feature type="region of interest" description="Disordered" evidence="2">
    <location>
        <begin position="124"/>
        <end position="160"/>
    </location>
</feature>
<dbReference type="GO" id="GO:0006310">
    <property type="term" value="P:DNA recombination"/>
    <property type="evidence" value="ECO:0007669"/>
    <property type="project" value="UniProtKB-KW"/>
</dbReference>
<dbReference type="SUPFAM" id="SSF56349">
    <property type="entry name" value="DNA breaking-rejoining enzymes"/>
    <property type="match status" value="1"/>
</dbReference>
<evidence type="ECO:0000256" key="2">
    <source>
        <dbReference type="SAM" id="MobiDB-lite"/>
    </source>
</evidence>
<keyword evidence="5" id="KW-1185">Reference proteome</keyword>
<dbReference type="GO" id="GO:0003677">
    <property type="term" value="F:DNA binding"/>
    <property type="evidence" value="ECO:0007669"/>
    <property type="project" value="InterPro"/>
</dbReference>
<dbReference type="PROSITE" id="PS51898">
    <property type="entry name" value="TYR_RECOMBINASE"/>
    <property type="match status" value="1"/>
</dbReference>
<dbReference type="InterPro" id="IPR013762">
    <property type="entry name" value="Integrase-like_cat_sf"/>
</dbReference>
<reference evidence="4" key="1">
    <citation type="submission" date="2021-01" db="EMBL/GenBank/DDBJ databases">
        <title>Novel species in genus Nocardioides.</title>
        <authorList>
            <person name="Zhang G."/>
        </authorList>
    </citation>
    <scope>NUCLEOTIDE SEQUENCE</scope>
    <source>
        <strain evidence="4">Zg-536</strain>
    </source>
</reference>
<dbReference type="InterPro" id="IPR011010">
    <property type="entry name" value="DNA_brk_join_enz"/>
</dbReference>
<feature type="domain" description="Tyr recombinase" evidence="3">
    <location>
        <begin position="23"/>
        <end position="160"/>
    </location>
</feature>
<dbReference type="AlphaFoldDB" id="A0A939BX37"/>
<comment type="caution">
    <text evidence="4">The sequence shown here is derived from an EMBL/GenBank/DDBJ whole genome shotgun (WGS) entry which is preliminary data.</text>
</comment>
<keyword evidence="1" id="KW-0233">DNA recombination</keyword>
<dbReference type="InterPro" id="IPR002104">
    <property type="entry name" value="Integrase_catalytic"/>
</dbReference>
<evidence type="ECO:0000313" key="5">
    <source>
        <dbReference type="Proteomes" id="UP000663791"/>
    </source>
</evidence>
<evidence type="ECO:0000256" key="1">
    <source>
        <dbReference type="ARBA" id="ARBA00023172"/>
    </source>
</evidence>
<dbReference type="GO" id="GO:0015074">
    <property type="term" value="P:DNA integration"/>
    <property type="evidence" value="ECO:0007669"/>
    <property type="project" value="InterPro"/>
</dbReference>
<feature type="compositionally biased region" description="Pro residues" evidence="2">
    <location>
        <begin position="149"/>
        <end position="160"/>
    </location>
</feature>
<dbReference type="Gene3D" id="1.10.443.10">
    <property type="entry name" value="Intergrase catalytic core"/>
    <property type="match status" value="1"/>
</dbReference>
<sequence>MQRRLITHNPCHIRGAGNVKRAKQIEPASLPQLEALAPAMPERYRLRVLLAAWCGRRFGEITELRRHDVDLAHGVVKIRRAVVRVDGTFVTGTPKSDAGTRDVAIPPHLLPAVKTHLASTITGAATDCSSRPPVDPTSGSTTFATPERSWPPAPAPHWPN</sequence>
<dbReference type="Proteomes" id="UP000663791">
    <property type="component" value="Unassembled WGS sequence"/>
</dbReference>
<gene>
    <name evidence="4" type="ORF">JK386_17595</name>
</gene>
<evidence type="ECO:0000313" key="4">
    <source>
        <dbReference type="EMBL" id="MBM9461711.1"/>
    </source>
</evidence>